<accession>X0VT83</accession>
<proteinExistence type="predicted"/>
<sequence length="44" mass="5311">MQFQTRYYFSEENLWSEFGIYKHMIFTDEAESCACGQCPFGKWT</sequence>
<dbReference type="AlphaFoldDB" id="X0VT83"/>
<organism evidence="1">
    <name type="scientific">marine sediment metagenome</name>
    <dbReference type="NCBI Taxonomy" id="412755"/>
    <lineage>
        <taxon>unclassified sequences</taxon>
        <taxon>metagenomes</taxon>
        <taxon>ecological metagenomes</taxon>
    </lineage>
</organism>
<comment type="caution">
    <text evidence="1">The sequence shown here is derived from an EMBL/GenBank/DDBJ whole genome shotgun (WGS) entry which is preliminary data.</text>
</comment>
<protein>
    <submittedName>
        <fullName evidence="1">Uncharacterized protein</fullName>
    </submittedName>
</protein>
<gene>
    <name evidence="1" type="ORF">S01H1_54211</name>
</gene>
<name>X0VT83_9ZZZZ</name>
<dbReference type="EMBL" id="BARS01035159">
    <property type="protein sequence ID" value="GAG15663.1"/>
    <property type="molecule type" value="Genomic_DNA"/>
</dbReference>
<reference evidence="1" key="1">
    <citation type="journal article" date="2014" name="Front. Microbiol.">
        <title>High frequency of phylogenetically diverse reductive dehalogenase-homologous genes in deep subseafloor sedimentary metagenomes.</title>
        <authorList>
            <person name="Kawai M."/>
            <person name="Futagami T."/>
            <person name="Toyoda A."/>
            <person name="Takaki Y."/>
            <person name="Nishi S."/>
            <person name="Hori S."/>
            <person name="Arai W."/>
            <person name="Tsubouchi T."/>
            <person name="Morono Y."/>
            <person name="Uchiyama I."/>
            <person name="Ito T."/>
            <person name="Fujiyama A."/>
            <person name="Inagaki F."/>
            <person name="Takami H."/>
        </authorList>
    </citation>
    <scope>NUCLEOTIDE SEQUENCE</scope>
    <source>
        <strain evidence="1">Expedition CK06-06</strain>
    </source>
</reference>
<evidence type="ECO:0000313" key="1">
    <source>
        <dbReference type="EMBL" id="GAG15663.1"/>
    </source>
</evidence>